<reference evidence="3" key="1">
    <citation type="submission" date="2021-02" db="EMBL/GenBank/DDBJ databases">
        <authorList>
            <person name="Nowell W R."/>
        </authorList>
    </citation>
    <scope>NUCLEOTIDE SEQUENCE</scope>
</reference>
<organism evidence="3 7">
    <name type="scientific">Didymodactylos carnosus</name>
    <dbReference type="NCBI Taxonomy" id="1234261"/>
    <lineage>
        <taxon>Eukaryota</taxon>
        <taxon>Metazoa</taxon>
        <taxon>Spiralia</taxon>
        <taxon>Gnathifera</taxon>
        <taxon>Rotifera</taxon>
        <taxon>Eurotatoria</taxon>
        <taxon>Bdelloidea</taxon>
        <taxon>Philodinida</taxon>
        <taxon>Philodinidae</taxon>
        <taxon>Didymodactylos</taxon>
    </lineage>
</organism>
<dbReference type="Proteomes" id="UP000681722">
    <property type="component" value="Unassembled WGS sequence"/>
</dbReference>
<evidence type="ECO:0000313" key="7">
    <source>
        <dbReference type="Proteomes" id="UP000663829"/>
    </source>
</evidence>
<name>A0A814C8R0_9BILA</name>
<dbReference type="EMBL" id="CAJNOK010016257">
    <property type="protein sequence ID" value="CAF1241625.1"/>
    <property type="molecule type" value="Genomic_DNA"/>
</dbReference>
<feature type="transmembrane region" description="Helical" evidence="2">
    <location>
        <begin position="81"/>
        <end position="100"/>
    </location>
</feature>
<sequence length="183" mass="20423">MLTSIIPNLFTTGKHLLRLFRSQGVGPNTGVQPLSGDVYPPQANADDELYGPLRGYYNHNRNRGENTKKIQNKRSGFNSKIVIVFLLLISGGSLVAFYYLKRHIKTASRNDNDTEEESGGNQARTSVSTIDESSQKIVMPLIHSTTSTNPLSPMLTKTPVKISVQSLEVHTPKPKKNFQHFVW</sequence>
<evidence type="ECO:0000313" key="6">
    <source>
        <dbReference type="EMBL" id="CAF4049195.1"/>
    </source>
</evidence>
<dbReference type="Proteomes" id="UP000682733">
    <property type="component" value="Unassembled WGS sequence"/>
</dbReference>
<dbReference type="EMBL" id="CAJNOQ010002082">
    <property type="protein sequence ID" value="CAF0937539.1"/>
    <property type="molecule type" value="Genomic_DNA"/>
</dbReference>
<evidence type="ECO:0000313" key="3">
    <source>
        <dbReference type="EMBL" id="CAF0937539.1"/>
    </source>
</evidence>
<keyword evidence="2" id="KW-0812">Transmembrane</keyword>
<feature type="compositionally biased region" description="Polar residues" evidence="1">
    <location>
        <begin position="119"/>
        <end position="132"/>
    </location>
</feature>
<protein>
    <submittedName>
        <fullName evidence="3">Uncharacterized protein</fullName>
    </submittedName>
</protein>
<feature type="region of interest" description="Disordered" evidence="1">
    <location>
        <begin position="110"/>
        <end position="132"/>
    </location>
</feature>
<accession>A0A814C8R0</accession>
<dbReference type="EMBL" id="CAJOBA010037805">
    <property type="protein sequence ID" value="CAF4049195.1"/>
    <property type="molecule type" value="Genomic_DNA"/>
</dbReference>
<evidence type="ECO:0000313" key="5">
    <source>
        <dbReference type="EMBL" id="CAF3714494.1"/>
    </source>
</evidence>
<gene>
    <name evidence="3" type="ORF">GPM918_LOCUS10525</name>
    <name evidence="4" type="ORF">OVA965_LOCUS25852</name>
    <name evidence="5" type="ORF">SRO942_LOCUS10526</name>
    <name evidence="6" type="ORF">TMI583_LOCUS26584</name>
</gene>
<evidence type="ECO:0000313" key="4">
    <source>
        <dbReference type="EMBL" id="CAF1241625.1"/>
    </source>
</evidence>
<comment type="caution">
    <text evidence="3">The sequence shown here is derived from an EMBL/GenBank/DDBJ whole genome shotgun (WGS) entry which is preliminary data.</text>
</comment>
<dbReference type="Proteomes" id="UP000663829">
    <property type="component" value="Unassembled WGS sequence"/>
</dbReference>
<dbReference type="EMBL" id="CAJOBC010002082">
    <property type="protein sequence ID" value="CAF3714494.1"/>
    <property type="molecule type" value="Genomic_DNA"/>
</dbReference>
<keyword evidence="2" id="KW-1133">Transmembrane helix</keyword>
<evidence type="ECO:0000256" key="2">
    <source>
        <dbReference type="SAM" id="Phobius"/>
    </source>
</evidence>
<dbReference type="Proteomes" id="UP000677228">
    <property type="component" value="Unassembled WGS sequence"/>
</dbReference>
<keyword evidence="2" id="KW-0472">Membrane</keyword>
<keyword evidence="7" id="KW-1185">Reference proteome</keyword>
<evidence type="ECO:0000256" key="1">
    <source>
        <dbReference type="SAM" id="MobiDB-lite"/>
    </source>
</evidence>
<dbReference type="AlphaFoldDB" id="A0A814C8R0"/>
<proteinExistence type="predicted"/>